<protein>
    <submittedName>
        <fullName evidence="1">Uncharacterized protein</fullName>
    </submittedName>
</protein>
<dbReference type="Proteomes" id="UP000198403">
    <property type="component" value="Unassembled WGS sequence"/>
</dbReference>
<evidence type="ECO:0000313" key="2">
    <source>
        <dbReference type="Proteomes" id="UP000198403"/>
    </source>
</evidence>
<dbReference type="RefSeq" id="WP_089335716.1">
    <property type="nucleotide sequence ID" value="NZ_FZNO01000005.1"/>
</dbReference>
<evidence type="ECO:0000313" key="1">
    <source>
        <dbReference type="EMBL" id="SNR38726.1"/>
    </source>
</evidence>
<name>A0A238VWQ7_9ACTN</name>
<keyword evidence="2" id="KW-1185">Reference proteome</keyword>
<dbReference type="AlphaFoldDB" id="A0A238VWQ7"/>
<gene>
    <name evidence="1" type="ORF">SAMN06272737_105116</name>
</gene>
<organism evidence="1 2">
    <name type="scientific">Blastococcus mobilis</name>
    <dbReference type="NCBI Taxonomy" id="1938746"/>
    <lineage>
        <taxon>Bacteria</taxon>
        <taxon>Bacillati</taxon>
        <taxon>Actinomycetota</taxon>
        <taxon>Actinomycetes</taxon>
        <taxon>Geodermatophilales</taxon>
        <taxon>Geodermatophilaceae</taxon>
        <taxon>Blastococcus</taxon>
    </lineage>
</organism>
<proteinExistence type="predicted"/>
<dbReference type="OrthoDB" id="4320040at2"/>
<sequence length="396" mass="42101">MYTDLSAAAADVLASGGIAVGRAEVWTLDGVRKARLSITAGTCTWDRTAAIPRSCDVTLAGFEGILPDLGSLPPAKTYADTDGTYADDAVNGPYGGDLVNRQLRGLLIPAVTELRLFLDVRLPEGGVESIPMGHYRIATVNPEHTPTGVRVHLTGFDVARSVRLAGYTTPYAITAGTNTRAALLGLLGSKVPNVTVTAPTTEFTAPRLCFLPGEGADPWADCRALAWSAGWDLLTDRTGGIVAVVPGDPGSGDPVWSLTEASLTRAASTVDDEECINTVVCFGQTAEDVPVRGVAQQTVGQWGTTSVGVRTKYFTVPTVRTEFQAINTAQGLLRQLMGLTDTIEVEVPMAPHLDPGDLVAIDESVLQLDDTVYCLERLVFDFTRQPSRLTLSRRLA</sequence>
<reference evidence="1 2" key="1">
    <citation type="submission" date="2017-06" db="EMBL/GenBank/DDBJ databases">
        <authorList>
            <person name="Kim H.J."/>
            <person name="Triplett B.A."/>
        </authorList>
    </citation>
    <scope>NUCLEOTIDE SEQUENCE [LARGE SCALE GENOMIC DNA]</scope>
    <source>
        <strain evidence="1 2">DSM 44272</strain>
    </source>
</reference>
<accession>A0A238VWQ7</accession>
<dbReference type="EMBL" id="FZNO01000005">
    <property type="protein sequence ID" value="SNR38726.1"/>
    <property type="molecule type" value="Genomic_DNA"/>
</dbReference>